<dbReference type="GO" id="GO:0005886">
    <property type="term" value="C:plasma membrane"/>
    <property type="evidence" value="ECO:0007669"/>
    <property type="project" value="UniProtKB-SubCell"/>
</dbReference>
<dbReference type="GO" id="GO:0017003">
    <property type="term" value="P:protein-heme linkage"/>
    <property type="evidence" value="ECO:0007669"/>
    <property type="project" value="UniProtKB-UniRule"/>
</dbReference>
<dbReference type="Pfam" id="PF03100">
    <property type="entry name" value="CcmE"/>
    <property type="match status" value="1"/>
</dbReference>
<keyword evidence="3 12" id="KW-0349">Heme</keyword>
<name>A0A327KMD8_9BRAD</name>
<dbReference type="PANTHER" id="PTHR34128">
    <property type="entry name" value="CYTOCHROME C-TYPE BIOGENESIS PROTEIN CCME HOMOLOG, MITOCHONDRIAL"/>
    <property type="match status" value="1"/>
</dbReference>
<evidence type="ECO:0000256" key="1">
    <source>
        <dbReference type="ARBA" id="ARBA00004533"/>
    </source>
</evidence>
<dbReference type="InterPro" id="IPR004329">
    <property type="entry name" value="CcmE"/>
</dbReference>
<dbReference type="AlphaFoldDB" id="A0A327KMD8"/>
<evidence type="ECO:0000256" key="14">
    <source>
        <dbReference type="SAM" id="MobiDB-lite"/>
    </source>
</evidence>
<feature type="binding site" description="covalent" evidence="12 13">
    <location>
        <position position="121"/>
    </location>
    <ligand>
        <name>heme</name>
        <dbReference type="ChEBI" id="CHEBI:30413"/>
    </ligand>
</feature>
<dbReference type="NCBIfam" id="NF009729">
    <property type="entry name" value="PRK13254.1-3"/>
    <property type="match status" value="1"/>
</dbReference>
<evidence type="ECO:0000256" key="4">
    <source>
        <dbReference type="ARBA" id="ARBA00022692"/>
    </source>
</evidence>
<evidence type="ECO:0000256" key="5">
    <source>
        <dbReference type="ARBA" id="ARBA00022723"/>
    </source>
</evidence>
<evidence type="ECO:0000256" key="12">
    <source>
        <dbReference type="HAMAP-Rule" id="MF_01959"/>
    </source>
</evidence>
<evidence type="ECO:0000256" key="11">
    <source>
        <dbReference type="ARBA" id="ARBA00056663"/>
    </source>
</evidence>
<dbReference type="FunFam" id="2.40.50.140:FF:000104">
    <property type="entry name" value="Cytochrome c-type biogenesis protein CcmE"/>
    <property type="match status" value="1"/>
</dbReference>
<dbReference type="NCBIfam" id="NF009727">
    <property type="entry name" value="PRK13254.1-1"/>
    <property type="match status" value="1"/>
</dbReference>
<feature type="region of interest" description="Disordered" evidence="14">
    <location>
        <begin position="133"/>
        <end position="173"/>
    </location>
</feature>
<keyword evidence="2 12" id="KW-1003">Cell membrane</keyword>
<dbReference type="GO" id="GO:0017004">
    <property type="term" value="P:cytochrome complex assembly"/>
    <property type="evidence" value="ECO:0007669"/>
    <property type="project" value="UniProtKB-KW"/>
</dbReference>
<feature type="topological domain" description="Extracellular" evidence="12">
    <location>
        <begin position="29"/>
        <end position="173"/>
    </location>
</feature>
<feature type="topological domain" description="Cytoplasmic" evidence="12">
    <location>
        <begin position="1"/>
        <end position="7"/>
    </location>
</feature>
<evidence type="ECO:0000256" key="8">
    <source>
        <dbReference type="ARBA" id="ARBA00022989"/>
    </source>
</evidence>
<dbReference type="PANTHER" id="PTHR34128:SF2">
    <property type="entry name" value="CYTOCHROME C-TYPE BIOGENESIS PROTEIN CCME HOMOLOG, MITOCHONDRIAL"/>
    <property type="match status" value="1"/>
</dbReference>
<comment type="caution">
    <text evidence="15">The sequence shown here is derived from an EMBL/GenBank/DDBJ whole genome shotgun (WGS) entry which is preliminary data.</text>
</comment>
<feature type="compositionally biased region" description="Low complexity" evidence="14">
    <location>
        <begin position="147"/>
        <end position="173"/>
    </location>
</feature>
<dbReference type="InterPro" id="IPR012340">
    <property type="entry name" value="NA-bd_OB-fold"/>
</dbReference>
<evidence type="ECO:0000313" key="15">
    <source>
        <dbReference type="EMBL" id="RAI39481.1"/>
    </source>
</evidence>
<dbReference type="OrthoDB" id="9793584at2"/>
<evidence type="ECO:0000313" key="16">
    <source>
        <dbReference type="Proteomes" id="UP000249130"/>
    </source>
</evidence>
<accession>A0A327KMD8</accession>
<keyword evidence="4 12" id="KW-0812">Transmembrane</keyword>
<keyword evidence="16" id="KW-1185">Reference proteome</keyword>
<comment type="function">
    <text evidence="11 12">Heme chaperone required for the biogenesis of c-type cytochromes. Transiently binds heme delivered by CcmC and transfers the heme to apo-cytochromes in a process facilitated by CcmF and CcmH.</text>
</comment>
<keyword evidence="10 12" id="KW-0472">Membrane</keyword>
<keyword evidence="7 12" id="KW-0735">Signal-anchor</keyword>
<evidence type="ECO:0000256" key="6">
    <source>
        <dbReference type="ARBA" id="ARBA00022748"/>
    </source>
</evidence>
<feature type="binding site" description="axial binding residue" evidence="12 13">
    <location>
        <position position="125"/>
    </location>
    <ligand>
        <name>heme</name>
        <dbReference type="ChEBI" id="CHEBI:30413"/>
    </ligand>
    <ligandPart>
        <name>Fe</name>
        <dbReference type="ChEBI" id="CHEBI:18248"/>
    </ligandPart>
</feature>
<dbReference type="InterPro" id="IPR036127">
    <property type="entry name" value="CcmE-like_sf"/>
</dbReference>
<dbReference type="NCBIfam" id="NF009731">
    <property type="entry name" value="PRK13254.1-5"/>
    <property type="match status" value="1"/>
</dbReference>
<keyword evidence="8 12" id="KW-1133">Transmembrane helix</keyword>
<dbReference type="Proteomes" id="UP000249130">
    <property type="component" value="Unassembled WGS sequence"/>
</dbReference>
<sequence>MTRKQRRFALIAGGVAVLAVAVGLVLNALNDSIVFFNSPTDVVEKKVQTGTRLRIGGLVAPGSVVRGDDLNVRFQVTDGNNTIGVAYKGILPDLFREGQGVIAEGVLDTGGVKADSVLAKHDEKYMPREVADALKKQGHWQSDYDKGQAGAPAPGPQSSAERPAATATGAATR</sequence>
<evidence type="ECO:0000256" key="2">
    <source>
        <dbReference type="ARBA" id="ARBA00022475"/>
    </source>
</evidence>
<dbReference type="RefSeq" id="WP_111421854.1">
    <property type="nucleotide sequence ID" value="NZ_NPEX01000286.1"/>
</dbReference>
<protein>
    <recommendedName>
        <fullName evidence="12">Cytochrome c-type biogenesis protein CcmE</fullName>
    </recommendedName>
    <alternativeName>
        <fullName evidence="12">Cytochrome c maturation protein E</fullName>
    </alternativeName>
    <alternativeName>
        <fullName evidence="12">Heme chaperone CcmE</fullName>
    </alternativeName>
</protein>
<keyword evidence="6 12" id="KW-0201">Cytochrome c-type biogenesis</keyword>
<evidence type="ECO:0000256" key="7">
    <source>
        <dbReference type="ARBA" id="ARBA00022968"/>
    </source>
</evidence>
<evidence type="ECO:0000256" key="13">
    <source>
        <dbReference type="PIRSR" id="PIRSR604329-50"/>
    </source>
</evidence>
<dbReference type="GO" id="GO:0046872">
    <property type="term" value="F:metal ion binding"/>
    <property type="evidence" value="ECO:0007669"/>
    <property type="project" value="UniProtKB-KW"/>
</dbReference>
<comment type="similarity">
    <text evidence="12">Belongs to the CcmE/CycJ family.</text>
</comment>
<keyword evidence="9 12" id="KW-0408">Iron</keyword>
<dbReference type="EMBL" id="NPEX01000286">
    <property type="protein sequence ID" value="RAI39481.1"/>
    <property type="molecule type" value="Genomic_DNA"/>
</dbReference>
<reference evidence="15 16" key="1">
    <citation type="submission" date="2017-07" db="EMBL/GenBank/DDBJ databases">
        <title>Draft Genome Sequences of Select Purple Nonsulfur Bacteria.</title>
        <authorList>
            <person name="Lasarre B."/>
            <person name="Mckinlay J.B."/>
        </authorList>
    </citation>
    <scope>NUCLEOTIDE SEQUENCE [LARGE SCALE GENOMIC DNA]</scope>
    <source>
        <strain evidence="15 16">DSM 5909</strain>
    </source>
</reference>
<dbReference type="GO" id="GO:0020037">
    <property type="term" value="F:heme binding"/>
    <property type="evidence" value="ECO:0007669"/>
    <property type="project" value="InterPro"/>
</dbReference>
<dbReference type="SUPFAM" id="SSF82093">
    <property type="entry name" value="Heme chaperone CcmE"/>
    <property type="match status" value="1"/>
</dbReference>
<dbReference type="Gene3D" id="2.40.50.140">
    <property type="entry name" value="Nucleic acid-binding proteins"/>
    <property type="match status" value="1"/>
</dbReference>
<organism evidence="15 16">
    <name type="scientific">Rhodoplanes roseus</name>
    <dbReference type="NCBI Taxonomy" id="29409"/>
    <lineage>
        <taxon>Bacteria</taxon>
        <taxon>Pseudomonadati</taxon>
        <taxon>Pseudomonadota</taxon>
        <taxon>Alphaproteobacteria</taxon>
        <taxon>Hyphomicrobiales</taxon>
        <taxon>Nitrobacteraceae</taxon>
        <taxon>Rhodoplanes</taxon>
    </lineage>
</organism>
<evidence type="ECO:0000256" key="10">
    <source>
        <dbReference type="ARBA" id="ARBA00023136"/>
    </source>
</evidence>
<dbReference type="HAMAP" id="MF_01959">
    <property type="entry name" value="CcmE"/>
    <property type="match status" value="1"/>
</dbReference>
<comment type="subcellular location">
    <subcellularLocation>
        <location evidence="1">Cell inner membrane</location>
    </subcellularLocation>
    <subcellularLocation>
        <location evidence="12">Cell membrane</location>
        <topology evidence="12">Single-pass type II membrane protein</topology>
    </subcellularLocation>
</comment>
<evidence type="ECO:0000256" key="9">
    <source>
        <dbReference type="ARBA" id="ARBA00023004"/>
    </source>
</evidence>
<proteinExistence type="inferred from homology"/>
<evidence type="ECO:0000256" key="3">
    <source>
        <dbReference type="ARBA" id="ARBA00022617"/>
    </source>
</evidence>
<keyword evidence="5 12" id="KW-0479">Metal-binding</keyword>
<gene>
    <name evidence="12" type="primary">ccmE</name>
    <name evidence="12" type="synonym">cycJ</name>
    <name evidence="15" type="ORF">CH341_25735</name>
</gene>